<dbReference type="InterPro" id="IPR009097">
    <property type="entry name" value="Cyclic_Pdiesterase"/>
</dbReference>
<evidence type="ECO:0000313" key="2">
    <source>
        <dbReference type="Proteomes" id="UP000186364"/>
    </source>
</evidence>
<dbReference type="AlphaFoldDB" id="A0A1Q9AUR1"/>
<name>A0A1Q9AUR1_9HYPH</name>
<comment type="caution">
    <text evidence="1">The sequence shown here is derived from an EMBL/GenBank/DDBJ whole genome shotgun (WGS) entry which is preliminary data.</text>
</comment>
<protein>
    <recommendedName>
        <fullName evidence="3">2'-5' RNA ligase</fullName>
    </recommendedName>
</protein>
<dbReference type="Pfam" id="PF13563">
    <property type="entry name" value="2_5_RNA_ligase2"/>
    <property type="match status" value="1"/>
</dbReference>
<dbReference type="EMBL" id="MKIP01000053">
    <property type="protein sequence ID" value="OLP59186.1"/>
    <property type="molecule type" value="Genomic_DNA"/>
</dbReference>
<dbReference type="SUPFAM" id="SSF55144">
    <property type="entry name" value="LigT-like"/>
    <property type="match status" value="1"/>
</dbReference>
<dbReference type="Gene3D" id="3.90.1140.10">
    <property type="entry name" value="Cyclic phosphodiesterase"/>
    <property type="match status" value="1"/>
</dbReference>
<sequence length="175" mass="19749">MPPLILTLLMEEPAMAHFDALRRRHFPPARNVIAAHVTLFHKLPGEDEAAIRAMLARESAEWTGFTVQVRPPRLLGYGVAFDLDSAELLALHADLAARFAEVLSPQDRQRFRPHVTVQNKVTPEEARHTCAMLSDGFAPFAFQADGLALWRYQGGPWEPAGEFRFRRGPERVPEE</sequence>
<reference evidence="1 2" key="1">
    <citation type="submission" date="2016-09" db="EMBL/GenBank/DDBJ databases">
        <title>Rhizobium sp. nov., a novel species isolated from the rice rhizosphere.</title>
        <authorList>
            <person name="Zhao J."/>
            <person name="Zhang X."/>
        </authorList>
    </citation>
    <scope>NUCLEOTIDE SEQUENCE [LARGE SCALE GENOMIC DNA]</scope>
    <source>
        <strain evidence="1 2">1.7048</strain>
    </source>
</reference>
<evidence type="ECO:0008006" key="3">
    <source>
        <dbReference type="Google" id="ProtNLM"/>
    </source>
</evidence>
<gene>
    <name evidence="1" type="ORF">BJF93_04590</name>
</gene>
<keyword evidence="2" id="KW-1185">Reference proteome</keyword>
<dbReference type="Proteomes" id="UP000186364">
    <property type="component" value="Unassembled WGS sequence"/>
</dbReference>
<accession>A0A1Q9AUR1</accession>
<evidence type="ECO:0000313" key="1">
    <source>
        <dbReference type="EMBL" id="OLP59186.1"/>
    </source>
</evidence>
<dbReference type="OrthoDB" id="793003at2"/>
<proteinExistence type="predicted"/>
<organism evidence="1 2">
    <name type="scientific">Xaviernesmea oryzae</name>
    <dbReference type="NCBI Taxonomy" id="464029"/>
    <lineage>
        <taxon>Bacteria</taxon>
        <taxon>Pseudomonadati</taxon>
        <taxon>Pseudomonadota</taxon>
        <taxon>Alphaproteobacteria</taxon>
        <taxon>Hyphomicrobiales</taxon>
        <taxon>Rhizobiaceae</taxon>
        <taxon>Rhizobium/Agrobacterium group</taxon>
        <taxon>Xaviernesmea</taxon>
    </lineage>
</organism>